<gene>
    <name evidence="2" type="ORF">AVDCRST_MAG10-74</name>
</gene>
<sequence length="403" mass="43256">AGRRRRHVHHHGPGRVPLLLHQPPGRPWPGGAVPAADGRPVRGRRPTPVARGRPQPRRPPGPDHRRRGQPGCRLPLHGRPPRQPHAVSGGLRRTGPVQDPHGHQERPRPGHRLRRRGAGGGQLAAGRAVGPRRVRGRHPRRHRVEGRLPRGGLGVAPGRAHLRRHRAGRLPARPPGRRRRPAAARRRGRGRAPRRVGAHGGVGHGGPAGHRRLPDLPGGVRLPPRERPGVVVRRRPGRQHGRLLPRCGGGAPAAPALRGGAHPAGLAGDGGGGRPGGGLDRRPARRRPPGGRGGSGRRCRKAGVRQHRATRRARRHPRPHLRPVRDPFPAGLGGRRRPAGGRPHPQWYGARAARPHRRPCPVVLPGRAPGPRPPPRAGPADRRRPGRPFSGAGARPPAAGPPL</sequence>
<feature type="compositionally biased region" description="Gly residues" evidence="1">
    <location>
        <begin position="198"/>
        <end position="208"/>
    </location>
</feature>
<dbReference type="AlphaFoldDB" id="A0A6J4H1C7"/>
<feature type="compositionally biased region" description="Low complexity" evidence="1">
    <location>
        <begin position="244"/>
        <end position="266"/>
    </location>
</feature>
<organism evidence="2">
    <name type="scientific">uncultured Acidimicrobiales bacterium</name>
    <dbReference type="NCBI Taxonomy" id="310071"/>
    <lineage>
        <taxon>Bacteria</taxon>
        <taxon>Bacillati</taxon>
        <taxon>Actinomycetota</taxon>
        <taxon>Acidimicrobiia</taxon>
        <taxon>Acidimicrobiales</taxon>
        <taxon>environmental samples</taxon>
    </lineage>
</organism>
<feature type="compositionally biased region" description="Basic residues" evidence="1">
    <location>
        <begin position="1"/>
        <end position="13"/>
    </location>
</feature>
<evidence type="ECO:0000313" key="2">
    <source>
        <dbReference type="EMBL" id="CAA9210321.1"/>
    </source>
</evidence>
<feature type="non-terminal residue" evidence="2">
    <location>
        <position position="403"/>
    </location>
</feature>
<reference evidence="2" key="1">
    <citation type="submission" date="2020-02" db="EMBL/GenBank/DDBJ databases">
        <authorList>
            <person name="Meier V. D."/>
        </authorList>
    </citation>
    <scope>NUCLEOTIDE SEQUENCE</scope>
    <source>
        <strain evidence="2">AVDCRST_MAG10</strain>
    </source>
</reference>
<dbReference type="EMBL" id="CADCTB010000004">
    <property type="protein sequence ID" value="CAA9210321.1"/>
    <property type="molecule type" value="Genomic_DNA"/>
</dbReference>
<protein>
    <submittedName>
        <fullName evidence="2">Uncharacterized protein</fullName>
    </submittedName>
</protein>
<feature type="compositionally biased region" description="Low complexity" evidence="1">
    <location>
        <begin position="387"/>
        <end position="397"/>
    </location>
</feature>
<feature type="compositionally biased region" description="Basic residues" evidence="1">
    <location>
        <begin position="175"/>
        <end position="197"/>
    </location>
</feature>
<evidence type="ECO:0000256" key="1">
    <source>
        <dbReference type="SAM" id="MobiDB-lite"/>
    </source>
</evidence>
<feature type="compositionally biased region" description="Pro residues" evidence="1">
    <location>
        <begin position="368"/>
        <end position="377"/>
    </location>
</feature>
<feature type="compositionally biased region" description="Gly residues" evidence="1">
    <location>
        <begin position="267"/>
        <end position="278"/>
    </location>
</feature>
<feature type="compositionally biased region" description="Basic residues" evidence="1">
    <location>
        <begin position="283"/>
        <end position="322"/>
    </location>
</feature>
<feature type="compositionally biased region" description="Basic residues" evidence="1">
    <location>
        <begin position="232"/>
        <end position="243"/>
    </location>
</feature>
<name>A0A6J4H1C7_9ACTN</name>
<feature type="region of interest" description="Disordered" evidence="1">
    <location>
        <begin position="1"/>
        <end position="403"/>
    </location>
</feature>
<proteinExistence type="predicted"/>
<feature type="compositionally biased region" description="Basic residues" evidence="1">
    <location>
        <begin position="130"/>
        <end position="144"/>
    </location>
</feature>
<feature type="non-terminal residue" evidence="2">
    <location>
        <position position="1"/>
    </location>
</feature>
<accession>A0A6J4H1C7</accession>